<dbReference type="InterPro" id="IPR001667">
    <property type="entry name" value="DDH_dom"/>
</dbReference>
<feature type="domain" description="DDH" evidence="1">
    <location>
        <begin position="344"/>
        <end position="500"/>
    </location>
</feature>
<feature type="domain" description="DHHA1" evidence="2">
    <location>
        <begin position="566"/>
        <end position="648"/>
    </location>
</feature>
<dbReference type="AlphaFoldDB" id="A0A059XVJ2"/>
<name>A0A059XVJ2_9BACT</name>
<dbReference type="Proteomes" id="UP000027088">
    <property type="component" value="Chromosome"/>
</dbReference>
<dbReference type="Gene3D" id="3.10.310.30">
    <property type="match status" value="1"/>
</dbReference>
<protein>
    <submittedName>
        <fullName evidence="3">DHH family phosphoesterase</fullName>
    </submittedName>
</protein>
<dbReference type="Pfam" id="PF02272">
    <property type="entry name" value="DHHA1"/>
    <property type="match status" value="1"/>
</dbReference>
<dbReference type="RefSeq" id="WP_038561266.1">
    <property type="nucleotide sequence ID" value="NZ_AP018940.1"/>
</dbReference>
<dbReference type="Gene3D" id="3.30.450.20">
    <property type="entry name" value="PAS domain"/>
    <property type="match status" value="1"/>
</dbReference>
<dbReference type="SUPFAM" id="SSF64182">
    <property type="entry name" value="DHH phosphoesterases"/>
    <property type="match status" value="1"/>
</dbReference>
<dbReference type="InterPro" id="IPR051319">
    <property type="entry name" value="Oligoribo/pAp-PDE_c-di-AMP_PDE"/>
</dbReference>
<reference evidence="3 4" key="1">
    <citation type="journal article" date="2014" name="Genome Announc.">
        <title>Complete Genome Sequence of the Bovine Mastitis Pathogen Mycoplasma californicum Strain ST-6T (ATCC 33461T).</title>
        <authorList>
            <person name="Calcutt M.J."/>
            <person name="Foecking M.F."/>
            <person name="Fox L.K."/>
        </authorList>
    </citation>
    <scope>NUCLEOTIDE SEQUENCE [LARGE SCALE GENOMIC DNA]</scope>
    <source>
        <strain evidence="3 4">ST-6</strain>
    </source>
</reference>
<dbReference type="InterPro" id="IPR038763">
    <property type="entry name" value="DHH_sf"/>
</dbReference>
<dbReference type="GO" id="GO:0003676">
    <property type="term" value="F:nucleic acid binding"/>
    <property type="evidence" value="ECO:0007669"/>
    <property type="project" value="InterPro"/>
</dbReference>
<evidence type="ECO:0000313" key="3">
    <source>
        <dbReference type="EMBL" id="AIA29336.1"/>
    </source>
</evidence>
<evidence type="ECO:0000259" key="2">
    <source>
        <dbReference type="Pfam" id="PF02272"/>
    </source>
</evidence>
<dbReference type="Pfam" id="PF24898">
    <property type="entry name" value="GGDEF_GdpP"/>
    <property type="match status" value="1"/>
</dbReference>
<organism evidence="3 4">
    <name type="scientific">Mycoplasmopsis californica</name>
    <dbReference type="NCBI Taxonomy" id="2113"/>
    <lineage>
        <taxon>Bacteria</taxon>
        <taxon>Bacillati</taxon>
        <taxon>Mycoplasmatota</taxon>
        <taxon>Mycoplasmoidales</taxon>
        <taxon>Metamycoplasmataceae</taxon>
        <taxon>Mycoplasmopsis</taxon>
    </lineage>
</organism>
<evidence type="ECO:0000259" key="1">
    <source>
        <dbReference type="Pfam" id="PF01368"/>
    </source>
</evidence>
<sequence>MSIKNKLTLYVSIVLFCCLLAILSLVGIFQTGSALWATIYTITLISGSILIGIFSVLTVTTSIAKHSSIKSSYAKFIDDVQKNNQLGVLLYDVVGNIIHASDFIGERFGKKLVGTKLNKFLDSLEVKFENKKTQGEFVFQDSHYLVVLHDIEGYISIRDITFEKKTMALYQDELSVIGEIEIDNYALYQSILSEEQMYNLNKSVISVLDYLVQKYNFVYRQYNTNGKFLVITNRISLNKMIAQNFVFFDELHSKLKTLTNNIVVSVSAGFGYGDNDLRSKTDLAKTALLQAQSRGGDQVVVMSPYEQPIYFGSTTEILPSSDRTRIKAFTELVELRMSDPKVENVIIYGHAVADLDAIGSAMGVLMMAKNFGKEAYICSSTQDSTTKKVLMQYWEEIKNYFIRPAQADKISNENTLVFFVDNAHPSRTDNPDAIKNVNSKNIFILDHHRMRLSIDFAPKENRIVTTSASSASELVTEMLMFTNRKIQIDLITAQMLLNGICLDTLQFQKHATSKTFEAASWLENRGANATIASNALKIDAQTQQKVNKLLQNLEEVKEGFFLAYADEPCADDLISIAAEEILRIDGRRASFVVARQEKSDRYKLSARGIDTNVQIICENVGGGGGFAAAAAVSNDNLETFISNIKQAIVGVK</sequence>
<dbReference type="PIRSF" id="PIRSF026583">
    <property type="entry name" value="YybT"/>
    <property type="match status" value="1"/>
</dbReference>
<keyword evidence="4" id="KW-1185">Reference proteome</keyword>
<dbReference type="KEGG" id="mcr:MCFN_00890"/>
<dbReference type="PANTHER" id="PTHR47618:SF2">
    <property type="entry name" value="CYCLIC-DI-AMP PHOSPHODIESTERASE GDPP"/>
    <property type="match status" value="1"/>
</dbReference>
<accession>A0A059XVJ2</accession>
<dbReference type="Gene3D" id="3.90.1640.10">
    <property type="entry name" value="inorganic pyrophosphatase (n-terminal core)"/>
    <property type="match status" value="1"/>
</dbReference>
<proteinExistence type="predicted"/>
<evidence type="ECO:0000313" key="4">
    <source>
        <dbReference type="Proteomes" id="UP000027088"/>
    </source>
</evidence>
<dbReference type="InterPro" id="IPR003156">
    <property type="entry name" value="DHHA1_dom"/>
</dbReference>
<dbReference type="Pfam" id="PF01368">
    <property type="entry name" value="DHH"/>
    <property type="match status" value="1"/>
</dbReference>
<dbReference type="PANTHER" id="PTHR47618">
    <property type="entry name" value="BIFUNCTIONAL OLIGORIBONUCLEASE AND PAP PHOSPHATASE NRNA"/>
    <property type="match status" value="1"/>
</dbReference>
<dbReference type="InterPro" id="IPR014528">
    <property type="entry name" value="GdpP/PdeA"/>
</dbReference>
<gene>
    <name evidence="3" type="ORF">MCFN_00890</name>
</gene>
<dbReference type="EMBL" id="CP007521">
    <property type="protein sequence ID" value="AIA29336.1"/>
    <property type="molecule type" value="Genomic_DNA"/>
</dbReference>
<dbReference type="eggNOG" id="COG3887">
    <property type="taxonomic scope" value="Bacteria"/>
</dbReference>